<dbReference type="InterPro" id="IPR013783">
    <property type="entry name" value="Ig-like_fold"/>
</dbReference>
<dbReference type="InterPro" id="IPR003961">
    <property type="entry name" value="FN3_dom"/>
</dbReference>
<evidence type="ECO:0000313" key="4">
    <source>
        <dbReference type="EMBL" id="JAS13807.1"/>
    </source>
</evidence>
<evidence type="ECO:0000259" key="3">
    <source>
        <dbReference type="PROSITE" id="PS50853"/>
    </source>
</evidence>
<accession>A0A1B6CK22</accession>
<evidence type="ECO:0000256" key="1">
    <source>
        <dbReference type="SAM" id="MobiDB-lite"/>
    </source>
</evidence>
<gene>
    <name evidence="4" type="ORF">g.1180</name>
</gene>
<keyword evidence="2" id="KW-1133">Transmembrane helix</keyword>
<proteinExistence type="predicted"/>
<keyword evidence="2" id="KW-0812">Transmembrane</keyword>
<feature type="domain" description="Fibronectin type-III" evidence="3">
    <location>
        <begin position="1"/>
        <end position="43"/>
    </location>
</feature>
<dbReference type="Gene3D" id="2.60.40.10">
    <property type="entry name" value="Immunoglobulins"/>
    <property type="match status" value="1"/>
</dbReference>
<feature type="non-terminal residue" evidence="4">
    <location>
        <position position="141"/>
    </location>
</feature>
<reference evidence="4" key="1">
    <citation type="submission" date="2015-12" db="EMBL/GenBank/DDBJ databases">
        <title>De novo transcriptome assembly of four potential Pierce s Disease insect vectors from Arizona vineyards.</title>
        <authorList>
            <person name="Tassone E.E."/>
        </authorList>
    </citation>
    <scope>NUCLEOTIDE SEQUENCE</scope>
</reference>
<feature type="transmembrane region" description="Helical" evidence="2">
    <location>
        <begin position="63"/>
        <end position="88"/>
    </location>
</feature>
<dbReference type="AlphaFoldDB" id="A0A1B6CK22"/>
<feature type="non-terminal residue" evidence="4">
    <location>
        <position position="1"/>
    </location>
</feature>
<dbReference type="InterPro" id="IPR036116">
    <property type="entry name" value="FN3_sf"/>
</dbReference>
<sequence length="141" mass="15510">LSLPQFYVKDLEPGQTYNISVYSSNGKGRSLTVCYFTATTLDSKNTQTFRRVTASSLTNIDPAVLYGVGTSVSLILFFLAMGASLYLYRRNGRPQTNIERKKSPQILSVALSNSVIEDDRNPDVVPHTNESEGVEAEPNAD</sequence>
<dbReference type="SUPFAM" id="SSF49265">
    <property type="entry name" value="Fibronectin type III"/>
    <property type="match status" value="1"/>
</dbReference>
<dbReference type="CDD" id="cd00063">
    <property type="entry name" value="FN3"/>
    <property type="match status" value="1"/>
</dbReference>
<keyword evidence="2" id="KW-0472">Membrane</keyword>
<name>A0A1B6CK22_9HEMI</name>
<protein>
    <recommendedName>
        <fullName evidence="3">Fibronectin type-III domain-containing protein</fullName>
    </recommendedName>
</protein>
<dbReference type="EMBL" id="GEDC01023491">
    <property type="protein sequence ID" value="JAS13807.1"/>
    <property type="molecule type" value="Transcribed_RNA"/>
</dbReference>
<organism evidence="4">
    <name type="scientific">Clastoptera arizonana</name>
    <name type="common">Arizona spittle bug</name>
    <dbReference type="NCBI Taxonomy" id="38151"/>
    <lineage>
        <taxon>Eukaryota</taxon>
        <taxon>Metazoa</taxon>
        <taxon>Ecdysozoa</taxon>
        <taxon>Arthropoda</taxon>
        <taxon>Hexapoda</taxon>
        <taxon>Insecta</taxon>
        <taxon>Pterygota</taxon>
        <taxon>Neoptera</taxon>
        <taxon>Paraneoptera</taxon>
        <taxon>Hemiptera</taxon>
        <taxon>Auchenorrhyncha</taxon>
        <taxon>Cercopoidea</taxon>
        <taxon>Clastopteridae</taxon>
        <taxon>Clastoptera</taxon>
    </lineage>
</organism>
<dbReference type="PROSITE" id="PS50853">
    <property type="entry name" value="FN3"/>
    <property type="match status" value="1"/>
</dbReference>
<feature type="compositionally biased region" description="Acidic residues" evidence="1">
    <location>
        <begin position="132"/>
        <end position="141"/>
    </location>
</feature>
<evidence type="ECO:0000256" key="2">
    <source>
        <dbReference type="SAM" id="Phobius"/>
    </source>
</evidence>
<feature type="region of interest" description="Disordered" evidence="1">
    <location>
        <begin position="117"/>
        <end position="141"/>
    </location>
</feature>